<evidence type="ECO:0000313" key="3">
    <source>
        <dbReference type="Proteomes" id="UP000314294"/>
    </source>
</evidence>
<dbReference type="EMBL" id="SRLO01000269">
    <property type="protein sequence ID" value="TNN63653.1"/>
    <property type="molecule type" value="Genomic_DNA"/>
</dbReference>
<evidence type="ECO:0000313" key="2">
    <source>
        <dbReference type="EMBL" id="TNN63653.1"/>
    </source>
</evidence>
<name>A0A4Z2HF95_9TELE</name>
<gene>
    <name evidence="2" type="ORF">EYF80_026189</name>
</gene>
<feature type="compositionally biased region" description="Polar residues" evidence="1">
    <location>
        <begin position="189"/>
        <end position="200"/>
    </location>
</feature>
<feature type="compositionally biased region" description="Polar residues" evidence="1">
    <location>
        <begin position="208"/>
        <end position="217"/>
    </location>
</feature>
<accession>A0A4Z2HF95</accession>
<comment type="caution">
    <text evidence="2">The sequence shown here is derived from an EMBL/GenBank/DDBJ whole genome shotgun (WGS) entry which is preliminary data.</text>
</comment>
<dbReference type="Proteomes" id="UP000314294">
    <property type="component" value="Unassembled WGS sequence"/>
</dbReference>
<protein>
    <submittedName>
        <fullName evidence="2">Uncharacterized protein</fullName>
    </submittedName>
</protein>
<dbReference type="AlphaFoldDB" id="A0A4Z2HF95"/>
<dbReference type="OrthoDB" id="6147836at2759"/>
<organism evidence="2 3">
    <name type="scientific">Liparis tanakae</name>
    <name type="common">Tanaka's snailfish</name>
    <dbReference type="NCBI Taxonomy" id="230148"/>
    <lineage>
        <taxon>Eukaryota</taxon>
        <taxon>Metazoa</taxon>
        <taxon>Chordata</taxon>
        <taxon>Craniata</taxon>
        <taxon>Vertebrata</taxon>
        <taxon>Euteleostomi</taxon>
        <taxon>Actinopterygii</taxon>
        <taxon>Neopterygii</taxon>
        <taxon>Teleostei</taxon>
        <taxon>Neoteleostei</taxon>
        <taxon>Acanthomorphata</taxon>
        <taxon>Eupercaria</taxon>
        <taxon>Perciformes</taxon>
        <taxon>Cottioidei</taxon>
        <taxon>Cottales</taxon>
        <taxon>Liparidae</taxon>
        <taxon>Liparis</taxon>
    </lineage>
</organism>
<evidence type="ECO:0000256" key="1">
    <source>
        <dbReference type="SAM" id="MobiDB-lite"/>
    </source>
</evidence>
<reference evidence="2 3" key="1">
    <citation type="submission" date="2019-03" db="EMBL/GenBank/DDBJ databases">
        <title>First draft genome of Liparis tanakae, snailfish: a comprehensive survey of snailfish specific genes.</title>
        <authorList>
            <person name="Kim W."/>
            <person name="Song I."/>
            <person name="Jeong J.-H."/>
            <person name="Kim D."/>
            <person name="Kim S."/>
            <person name="Ryu S."/>
            <person name="Song J.Y."/>
            <person name="Lee S.K."/>
        </authorList>
    </citation>
    <scope>NUCLEOTIDE SEQUENCE [LARGE SCALE GENOMIC DNA]</scope>
    <source>
        <tissue evidence="2">Muscle</tissue>
    </source>
</reference>
<proteinExistence type="predicted"/>
<sequence length="232" mass="25601">MKEASFHFIYLWHNGYKDFTYKSASSHLSFAFNQHHQSDDNDSCYDNPANHKSNNGTFIGPHILSEKHLPAQCGPYRTAYIVSEVEHLRSDLRSLLGIDGADVFVMFQRVLPVLLLCTDVLLQQAQHLASLESQASVAVEQSLHPGHVGLHQLLPLSCCLALQSLHLLLEVLRIQLSLAFWKSECSLSSPGDSRYRSTASGGLGATVGTGTQPKGQTTAELQRQMFRLQGGV</sequence>
<keyword evidence="3" id="KW-1185">Reference proteome</keyword>
<feature type="region of interest" description="Disordered" evidence="1">
    <location>
        <begin position="189"/>
        <end position="217"/>
    </location>
</feature>